<dbReference type="OrthoDB" id="277040at2"/>
<evidence type="ECO:0008006" key="5">
    <source>
        <dbReference type="Google" id="ProtNLM"/>
    </source>
</evidence>
<keyword evidence="4" id="KW-1185">Reference proteome</keyword>
<feature type="signal peptide" evidence="2">
    <location>
        <begin position="1"/>
        <end position="24"/>
    </location>
</feature>
<feature type="transmembrane region" description="Helical" evidence="1">
    <location>
        <begin position="414"/>
        <end position="434"/>
    </location>
</feature>
<dbReference type="AlphaFoldDB" id="A0A1P8WRV4"/>
<evidence type="ECO:0000313" key="3">
    <source>
        <dbReference type="EMBL" id="APZ96796.1"/>
    </source>
</evidence>
<keyword evidence="1" id="KW-1133">Transmembrane helix</keyword>
<gene>
    <name evidence="3" type="ORF">Fuma_06470</name>
</gene>
<evidence type="ECO:0000313" key="4">
    <source>
        <dbReference type="Proteomes" id="UP000187735"/>
    </source>
</evidence>
<protein>
    <recommendedName>
        <fullName evidence="5">DUF4440 domain-containing protein</fullName>
    </recommendedName>
</protein>
<accession>A0A1P8WRV4</accession>
<dbReference type="STRING" id="1891926.Fuma_06470"/>
<sequence precursor="true">MPCHFRDCAIFGLMLLLMTASVHAHPVSYTDAWVKVSDVVEVRLNVFLDDVLRHQLDLPEDQTTVDADIFRAALKQHAATLQTQLRIFDQNGHRLRSTVRSVPEWDDGSSDDGARDVNLSADSSLKLSWQIEYAREDDDQPLAALCFVHNFTHRDLTEPGELRLHLQHQPSRRRFDSVIPPNRPHTVVFPNTSQQLNYSAFNSASSRLVITPVAIVHEFTAPLSLLGAVSESEAVVNALAHSDEAADDSTLDKSTATELQQQVAAWMRANVRLTVDGQTQDCSDVQLQLVPPGSTMEDDLVAAESSGSERDVLPVLGTLAAIRMLYRPSVSVQDVELSFQKRPGAFDEWNVEIITDAAQTAQNLPFVEGGEQSAAVSWSAEPVDAQKSVAAESAVELERPDQWKPVSSEQHRPGIRGAVVGFLTTTAIFGMVFCNRRVLSRRLAMLLFVVGLVTGGVCLATMPDRVDVVDQAETRALADHLLEQVYTAVLKQDEHKALDRLSEVLDAGLAEQVFLDTRETLSATSSEALLVSLESVEIDQLEAVEFDQRPDLINVQATWRVRGTVYHWGHNHVRQLVLCGNIALKRVEGNWKISSIVQTQPARFEAVTTEAAGV</sequence>
<keyword evidence="2" id="KW-0732">Signal</keyword>
<dbReference type="Proteomes" id="UP000187735">
    <property type="component" value="Chromosome"/>
</dbReference>
<dbReference type="RefSeq" id="WP_077027770.1">
    <property type="nucleotide sequence ID" value="NZ_CP017641.1"/>
</dbReference>
<reference evidence="3 4" key="1">
    <citation type="journal article" date="2016" name="Front. Microbiol.">
        <title>Fuerstia marisgermanicae gen. nov., sp. nov., an Unusual Member of the Phylum Planctomycetes from the German Wadden Sea.</title>
        <authorList>
            <person name="Kohn T."/>
            <person name="Heuer A."/>
            <person name="Jogler M."/>
            <person name="Vollmers J."/>
            <person name="Boedeker C."/>
            <person name="Bunk B."/>
            <person name="Rast P."/>
            <person name="Borchert D."/>
            <person name="Glockner I."/>
            <person name="Freese H.M."/>
            <person name="Klenk H.P."/>
            <person name="Overmann J."/>
            <person name="Kaster A.K."/>
            <person name="Rohde M."/>
            <person name="Wiegand S."/>
            <person name="Jogler C."/>
        </authorList>
    </citation>
    <scope>NUCLEOTIDE SEQUENCE [LARGE SCALE GENOMIC DNA]</scope>
    <source>
        <strain evidence="3 4">NH11</strain>
    </source>
</reference>
<organism evidence="3 4">
    <name type="scientific">Fuerstiella marisgermanici</name>
    <dbReference type="NCBI Taxonomy" id="1891926"/>
    <lineage>
        <taxon>Bacteria</taxon>
        <taxon>Pseudomonadati</taxon>
        <taxon>Planctomycetota</taxon>
        <taxon>Planctomycetia</taxon>
        <taxon>Planctomycetales</taxon>
        <taxon>Planctomycetaceae</taxon>
        <taxon>Fuerstiella</taxon>
    </lineage>
</organism>
<keyword evidence="1" id="KW-0812">Transmembrane</keyword>
<keyword evidence="1" id="KW-0472">Membrane</keyword>
<evidence type="ECO:0000256" key="2">
    <source>
        <dbReference type="SAM" id="SignalP"/>
    </source>
</evidence>
<proteinExistence type="predicted"/>
<name>A0A1P8WRV4_9PLAN</name>
<feature type="chain" id="PRO_5012275533" description="DUF4440 domain-containing protein" evidence="2">
    <location>
        <begin position="25"/>
        <end position="614"/>
    </location>
</feature>
<dbReference type="EMBL" id="CP017641">
    <property type="protein sequence ID" value="APZ96796.1"/>
    <property type="molecule type" value="Genomic_DNA"/>
</dbReference>
<evidence type="ECO:0000256" key="1">
    <source>
        <dbReference type="SAM" id="Phobius"/>
    </source>
</evidence>
<dbReference type="KEGG" id="fmr:Fuma_06470"/>
<feature type="transmembrane region" description="Helical" evidence="1">
    <location>
        <begin position="443"/>
        <end position="462"/>
    </location>
</feature>